<dbReference type="Proteomes" id="UP000615593">
    <property type="component" value="Unassembled WGS sequence"/>
</dbReference>
<name>A0ABQ3BKG2_9FLAO</name>
<keyword evidence="1" id="KW-0812">Transmembrane</keyword>
<reference evidence="3" key="1">
    <citation type="journal article" date="2019" name="Int. J. Syst. Evol. Microbiol.">
        <title>The Global Catalogue of Microorganisms (GCM) 10K type strain sequencing project: providing services to taxonomists for standard genome sequencing and annotation.</title>
        <authorList>
            <consortium name="The Broad Institute Genomics Platform"/>
            <consortium name="The Broad Institute Genome Sequencing Center for Infectious Disease"/>
            <person name="Wu L."/>
            <person name="Ma J."/>
        </authorList>
    </citation>
    <scope>NUCLEOTIDE SEQUENCE [LARGE SCALE GENOMIC DNA]</scope>
    <source>
        <strain evidence="3">KCTC 12708</strain>
    </source>
</reference>
<dbReference type="GeneID" id="94368522"/>
<gene>
    <name evidence="2" type="ORF">GCM10008088_08570</name>
</gene>
<evidence type="ECO:0000313" key="2">
    <source>
        <dbReference type="EMBL" id="GGZ49430.1"/>
    </source>
</evidence>
<keyword evidence="3" id="KW-1185">Reference proteome</keyword>
<feature type="transmembrane region" description="Helical" evidence="1">
    <location>
        <begin position="46"/>
        <end position="65"/>
    </location>
</feature>
<accession>A0ABQ3BKG2</accession>
<sequence length="226" mass="26255">MKFKLENSHPFYQKTEKDKKVIQLKVIAIAILLFIPSLILAWHAKIFFIAIFVFYLLITIIAPFIDVPTNQKTGRLIYYSNFLITEKEKNGVVKIHGGTLLDYYFVLDFKWNGQQRTNYILQQYLEGLFNLIETYENGENKQVKFTGTTYILNARTAEKLGFKTRKIDGVQLLILSMNYFNLLTSNSMAKRKLALPNLRKAISFEANLEDLIEKKALIKALSDRLK</sequence>
<comment type="caution">
    <text evidence="2">The sequence shown here is derived from an EMBL/GenBank/DDBJ whole genome shotgun (WGS) entry which is preliminary data.</text>
</comment>
<proteinExistence type="predicted"/>
<keyword evidence="1" id="KW-1133">Transmembrane helix</keyword>
<keyword evidence="1" id="KW-0472">Membrane</keyword>
<evidence type="ECO:0000256" key="1">
    <source>
        <dbReference type="SAM" id="Phobius"/>
    </source>
</evidence>
<protein>
    <submittedName>
        <fullName evidence="2">Uncharacterized protein</fullName>
    </submittedName>
</protein>
<feature type="transmembrane region" description="Helical" evidence="1">
    <location>
        <begin position="21"/>
        <end position="40"/>
    </location>
</feature>
<dbReference type="EMBL" id="BMWY01000002">
    <property type="protein sequence ID" value="GGZ49430.1"/>
    <property type="molecule type" value="Genomic_DNA"/>
</dbReference>
<evidence type="ECO:0000313" key="3">
    <source>
        <dbReference type="Proteomes" id="UP000615593"/>
    </source>
</evidence>
<organism evidence="2 3">
    <name type="scientific">Mesonia mobilis</name>
    <dbReference type="NCBI Taxonomy" id="369791"/>
    <lineage>
        <taxon>Bacteria</taxon>
        <taxon>Pseudomonadati</taxon>
        <taxon>Bacteroidota</taxon>
        <taxon>Flavobacteriia</taxon>
        <taxon>Flavobacteriales</taxon>
        <taxon>Flavobacteriaceae</taxon>
        <taxon>Mesonia</taxon>
    </lineage>
</organism>
<dbReference type="RefSeq" id="WP_036243089.1">
    <property type="nucleotide sequence ID" value="NZ_BMWY01000002.1"/>
</dbReference>